<dbReference type="SUPFAM" id="SSF56112">
    <property type="entry name" value="Protein kinase-like (PK-like)"/>
    <property type="match status" value="1"/>
</dbReference>
<feature type="domain" description="Protein kinase" evidence="1">
    <location>
        <begin position="1"/>
        <end position="149"/>
    </location>
</feature>
<evidence type="ECO:0000313" key="3">
    <source>
        <dbReference type="RefSeq" id="XP_048134073.1"/>
    </source>
</evidence>
<dbReference type="InterPro" id="IPR000719">
    <property type="entry name" value="Prot_kinase_dom"/>
</dbReference>
<dbReference type="InterPro" id="IPR046958">
    <property type="entry name" value="RBK1/2/STUNTED"/>
</dbReference>
<dbReference type="PROSITE" id="PS50011">
    <property type="entry name" value="PROTEIN_KINASE_DOM"/>
    <property type="match status" value="1"/>
</dbReference>
<dbReference type="Proteomes" id="UP000827889">
    <property type="component" value="Chromosome 1"/>
</dbReference>
<evidence type="ECO:0000259" key="1">
    <source>
        <dbReference type="PROSITE" id="PS50011"/>
    </source>
</evidence>
<dbReference type="GeneID" id="125314867"/>
<dbReference type="Gene3D" id="1.10.510.10">
    <property type="entry name" value="Transferase(Phosphotransferase) domain 1"/>
    <property type="match status" value="1"/>
</dbReference>
<dbReference type="PANTHER" id="PTHR47987">
    <property type="entry name" value="OS08G0249100 PROTEIN"/>
    <property type="match status" value="1"/>
</dbReference>
<dbReference type="Pfam" id="PF00069">
    <property type="entry name" value="Pkinase"/>
    <property type="match status" value="1"/>
</dbReference>
<dbReference type="InterPro" id="IPR008266">
    <property type="entry name" value="Tyr_kinase_AS"/>
</dbReference>
<reference evidence="3" key="2">
    <citation type="submission" date="2025-08" db="UniProtKB">
        <authorList>
            <consortium name="RefSeq"/>
        </authorList>
    </citation>
    <scope>IDENTIFICATION</scope>
    <source>
        <tissue evidence="3">Leaf</tissue>
    </source>
</reference>
<evidence type="ECO:0000313" key="2">
    <source>
        <dbReference type="Proteomes" id="UP000827889"/>
    </source>
</evidence>
<name>A0ABM3HBW5_9MYRT</name>
<protein>
    <submittedName>
        <fullName evidence="3">Serine/threonine-protein kinase CDG1-like</fullName>
    </submittedName>
</protein>
<reference evidence="2" key="1">
    <citation type="submission" date="2025-05" db="UniProtKB">
        <authorList>
            <consortium name="RefSeq"/>
        </authorList>
    </citation>
    <scope>NUCLEOTIDE SEQUENCE [LARGE SCALE GENOMIC DNA]</scope>
</reference>
<dbReference type="InterPro" id="IPR011009">
    <property type="entry name" value="Kinase-like_dom_sf"/>
</dbReference>
<dbReference type="RefSeq" id="XP_048134073.1">
    <property type="nucleotide sequence ID" value="XM_048278116.1"/>
</dbReference>
<proteinExistence type="predicted"/>
<accession>A0ABM3HBW5</accession>
<sequence>MFTRGIFRCAFFVDNPTSVLEWHRRHAIAIGTAKGLRFLHEECRGGPIIHRDVRPSNILLTHEFVPMLGDFRLAKWKTSDDPEHTRILGTLGYLALEYAENGTVSIRTDVYAFGMVLLELISGRKVVDPKRDEPYQSLRQWAEPLLDNI</sequence>
<organism evidence="2 3">
    <name type="scientific">Rhodamnia argentea</name>
    <dbReference type="NCBI Taxonomy" id="178133"/>
    <lineage>
        <taxon>Eukaryota</taxon>
        <taxon>Viridiplantae</taxon>
        <taxon>Streptophyta</taxon>
        <taxon>Embryophyta</taxon>
        <taxon>Tracheophyta</taxon>
        <taxon>Spermatophyta</taxon>
        <taxon>Magnoliopsida</taxon>
        <taxon>eudicotyledons</taxon>
        <taxon>Gunneridae</taxon>
        <taxon>Pentapetalae</taxon>
        <taxon>rosids</taxon>
        <taxon>malvids</taxon>
        <taxon>Myrtales</taxon>
        <taxon>Myrtaceae</taxon>
        <taxon>Myrtoideae</taxon>
        <taxon>Myrteae</taxon>
        <taxon>Australasian group</taxon>
        <taxon>Rhodamnia</taxon>
    </lineage>
</organism>
<keyword evidence="2" id="KW-1185">Reference proteome</keyword>
<gene>
    <name evidence="3" type="primary">LOC125314867</name>
</gene>
<dbReference type="PROSITE" id="PS00109">
    <property type="entry name" value="PROTEIN_KINASE_TYR"/>
    <property type="match status" value="1"/>
</dbReference>